<evidence type="ECO:0000313" key="2">
    <source>
        <dbReference type="EMBL" id="WGX77302.1"/>
    </source>
</evidence>
<name>A0ABY8R6X3_PARBF</name>
<keyword evidence="1" id="KW-1133">Transmembrane helix</keyword>
<gene>
    <name evidence="2" type="ORF">QJS64_13755</name>
</gene>
<protein>
    <submittedName>
        <fullName evidence="2">YwaF family protein</fullName>
    </submittedName>
</protein>
<proteinExistence type="predicted"/>
<dbReference type="Pfam" id="PF14808">
    <property type="entry name" value="TMEM164"/>
    <property type="match status" value="1"/>
</dbReference>
<keyword evidence="3" id="KW-1185">Reference proteome</keyword>
<dbReference type="Proteomes" id="UP001239169">
    <property type="component" value="Chromosome"/>
</dbReference>
<keyword evidence="1" id="KW-0472">Membrane</keyword>
<organism evidence="2 3">
    <name type="scientific">Paraclostridium bifermentans</name>
    <name type="common">Clostridium bifermentans</name>
    <dbReference type="NCBI Taxonomy" id="1490"/>
    <lineage>
        <taxon>Bacteria</taxon>
        <taxon>Bacillati</taxon>
        <taxon>Bacillota</taxon>
        <taxon>Clostridia</taxon>
        <taxon>Peptostreptococcales</taxon>
        <taxon>Peptostreptococcaceae</taxon>
        <taxon>Paraclostridium</taxon>
    </lineage>
</organism>
<keyword evidence="1" id="KW-0812">Transmembrane</keyword>
<accession>A0ABY8R6X3</accession>
<evidence type="ECO:0000313" key="3">
    <source>
        <dbReference type="Proteomes" id="UP001239169"/>
    </source>
</evidence>
<reference evidence="2 3" key="1">
    <citation type="submission" date="2023-04" db="EMBL/GenBank/DDBJ databases">
        <title>Bacteria Genome Submission.</title>
        <authorList>
            <person name="Isaac P."/>
        </authorList>
    </citation>
    <scope>NUCLEOTIDE SEQUENCE [LARGE SCALE GENOMIC DNA]</scope>
    <source>
        <strain evidence="2 3">SampleS7P1</strain>
    </source>
</reference>
<dbReference type="EMBL" id="CP124685">
    <property type="protein sequence ID" value="WGX77302.1"/>
    <property type="molecule type" value="Genomic_DNA"/>
</dbReference>
<evidence type="ECO:0000256" key="1">
    <source>
        <dbReference type="SAM" id="Phobius"/>
    </source>
</evidence>
<sequence>MQQTTLYLWYFRGNYHSVQEGLPLFHCRIAIILIAIGMIFKKDFMMKMGSYWGVFGRFQHYYFQGLIHLFFLT</sequence>
<feature type="transmembrane region" description="Helical" evidence="1">
    <location>
        <begin position="22"/>
        <end position="40"/>
    </location>
</feature>